<keyword evidence="1" id="KW-1133">Transmembrane helix</keyword>
<feature type="transmembrane region" description="Helical" evidence="1">
    <location>
        <begin position="51"/>
        <end position="72"/>
    </location>
</feature>
<evidence type="ECO:0000313" key="3">
    <source>
        <dbReference type="Proteomes" id="UP001338125"/>
    </source>
</evidence>
<gene>
    <name evidence="2" type="ORF">PT974_04680</name>
</gene>
<comment type="caution">
    <text evidence="2">The sequence shown here is derived from an EMBL/GenBank/DDBJ whole genome shotgun (WGS) entry which is preliminary data.</text>
</comment>
<dbReference type="PANTHER" id="PTHR11360:SF234">
    <property type="entry name" value="MFS-TYPE TRANSPORTER DBAD-RELATED"/>
    <property type="match status" value="1"/>
</dbReference>
<organism evidence="2 3">
    <name type="scientific">Cladobotryum mycophilum</name>
    <dbReference type="NCBI Taxonomy" id="491253"/>
    <lineage>
        <taxon>Eukaryota</taxon>
        <taxon>Fungi</taxon>
        <taxon>Dikarya</taxon>
        <taxon>Ascomycota</taxon>
        <taxon>Pezizomycotina</taxon>
        <taxon>Sordariomycetes</taxon>
        <taxon>Hypocreomycetidae</taxon>
        <taxon>Hypocreales</taxon>
        <taxon>Hypocreaceae</taxon>
        <taxon>Cladobotryum</taxon>
    </lineage>
</organism>
<evidence type="ECO:0000256" key="1">
    <source>
        <dbReference type="SAM" id="Phobius"/>
    </source>
</evidence>
<evidence type="ECO:0000313" key="2">
    <source>
        <dbReference type="EMBL" id="KAK5996248.1"/>
    </source>
</evidence>
<dbReference type="PANTHER" id="PTHR11360">
    <property type="entry name" value="MONOCARBOXYLATE TRANSPORTER"/>
    <property type="match status" value="1"/>
</dbReference>
<proteinExistence type="predicted"/>
<keyword evidence="1" id="KW-0472">Membrane</keyword>
<feature type="transmembrane region" description="Helical" evidence="1">
    <location>
        <begin position="84"/>
        <end position="104"/>
    </location>
</feature>
<dbReference type="Proteomes" id="UP001338125">
    <property type="component" value="Unassembled WGS sequence"/>
</dbReference>
<keyword evidence="1" id="KW-0812">Transmembrane</keyword>
<reference evidence="2 3" key="1">
    <citation type="submission" date="2024-01" db="EMBL/GenBank/DDBJ databases">
        <title>Complete genome of Cladobotryum mycophilum ATHUM6906.</title>
        <authorList>
            <person name="Christinaki A.C."/>
            <person name="Myridakis A.I."/>
            <person name="Kouvelis V.N."/>
        </authorList>
    </citation>
    <scope>NUCLEOTIDE SEQUENCE [LARGE SCALE GENOMIC DNA]</scope>
    <source>
        <strain evidence="2 3">ATHUM6906</strain>
    </source>
</reference>
<dbReference type="EMBL" id="JAVFKD010000004">
    <property type="protein sequence ID" value="KAK5996248.1"/>
    <property type="molecule type" value="Genomic_DNA"/>
</dbReference>
<dbReference type="InterPro" id="IPR036259">
    <property type="entry name" value="MFS_trans_sf"/>
</dbReference>
<feature type="non-terminal residue" evidence="2">
    <location>
        <position position="165"/>
    </location>
</feature>
<sequence length="165" mass="17901">MEHPERGDTLKEALASTNASHNSVEENSSSNWSGAPPDGGRQAWIQVLGSFFIWMNTLGLLASFGVFEAFYLLVELRGTPPSNIAWIGSTQIAVFLISGILSGYLYDLGYLTYLLMSGTILMTIGMAMASISHKLWQFILSQGICTGLGLGLVFVPTIGVTTQWF</sequence>
<protein>
    <submittedName>
        <fullName evidence="2">MFS-type transporter</fullName>
    </submittedName>
</protein>
<dbReference type="SUPFAM" id="SSF103473">
    <property type="entry name" value="MFS general substrate transporter"/>
    <property type="match status" value="1"/>
</dbReference>
<feature type="transmembrane region" description="Helical" evidence="1">
    <location>
        <begin position="110"/>
        <end position="131"/>
    </location>
</feature>
<name>A0ABR0SVS1_9HYPO</name>
<feature type="transmembrane region" description="Helical" evidence="1">
    <location>
        <begin position="138"/>
        <end position="159"/>
    </location>
</feature>
<accession>A0ABR0SVS1</accession>
<dbReference type="InterPro" id="IPR050327">
    <property type="entry name" value="Proton-linked_MCT"/>
</dbReference>
<dbReference type="Gene3D" id="1.20.1250.20">
    <property type="entry name" value="MFS general substrate transporter like domains"/>
    <property type="match status" value="1"/>
</dbReference>
<keyword evidence="3" id="KW-1185">Reference proteome</keyword>